<comment type="caution">
    <text evidence="4">The sequence shown here is derived from an EMBL/GenBank/DDBJ whole genome shotgun (WGS) entry which is preliminary data.</text>
</comment>
<dbReference type="PANTHER" id="PTHR31306:SF8">
    <property type="entry name" value="GLYCOSYLTRANSFERASE FAMILY 34 PROTEIN"/>
    <property type="match status" value="1"/>
</dbReference>
<dbReference type="Proteomes" id="UP000193719">
    <property type="component" value="Unassembled WGS sequence"/>
</dbReference>
<protein>
    <recommendedName>
        <fullName evidence="6">Nucleotide-diphospho-sugar transferase domain-containing protein</fullName>
    </recommendedName>
</protein>
<dbReference type="GO" id="GO:0000139">
    <property type="term" value="C:Golgi membrane"/>
    <property type="evidence" value="ECO:0007669"/>
    <property type="project" value="TreeGrafter"/>
</dbReference>
<keyword evidence="2" id="KW-0328">Glycosyltransferase</keyword>
<dbReference type="OrthoDB" id="2122756at2759"/>
<evidence type="ECO:0000313" key="5">
    <source>
        <dbReference type="Proteomes" id="UP000193719"/>
    </source>
</evidence>
<comment type="similarity">
    <text evidence="1">Belongs to the glycosyltransferase 34 family.</text>
</comment>
<keyword evidence="3" id="KW-0808">Transferase</keyword>
<dbReference type="STRING" id="1754191.A0A1Y1UWX6"/>
<evidence type="ECO:0000313" key="4">
    <source>
        <dbReference type="EMBL" id="ORX42627.1"/>
    </source>
</evidence>
<dbReference type="EMBL" id="MCFH01000062">
    <property type="protein sequence ID" value="ORX42627.1"/>
    <property type="molecule type" value="Genomic_DNA"/>
</dbReference>
<evidence type="ECO:0000256" key="1">
    <source>
        <dbReference type="ARBA" id="ARBA00005664"/>
    </source>
</evidence>
<proteinExistence type="inferred from homology"/>
<reference evidence="4 5" key="1">
    <citation type="submission" date="2016-08" db="EMBL/GenBank/DDBJ databases">
        <title>Genomes of anaerobic fungi encode conserved fungal cellulosomes for biomass hydrolysis.</title>
        <authorList>
            <consortium name="DOE Joint Genome Institute"/>
            <person name="Haitjema C.H."/>
            <person name="Gilmore S.P."/>
            <person name="Henske J.K."/>
            <person name="Solomon K.V."/>
            <person name="De Groot R."/>
            <person name="Kuo A."/>
            <person name="Mondo S.J."/>
            <person name="Salamov A.A."/>
            <person name="Labutti K."/>
            <person name="Zhao Z."/>
            <person name="Chiniquy J."/>
            <person name="Barry K."/>
            <person name="Brewer H.M."/>
            <person name="Purvine S.O."/>
            <person name="Wright A.T."/>
            <person name="Boxma B."/>
            <person name="Van Alen T."/>
            <person name="Hackstein J.H."/>
            <person name="Baker S.E."/>
            <person name="Grigoriev I.V."/>
            <person name="O'Malley M.A."/>
        </authorList>
    </citation>
    <scope>NUCLEOTIDE SEQUENCE [LARGE SCALE GENOMIC DNA]</scope>
    <source>
        <strain evidence="5">finn</strain>
    </source>
</reference>
<evidence type="ECO:0000256" key="3">
    <source>
        <dbReference type="ARBA" id="ARBA00022679"/>
    </source>
</evidence>
<dbReference type="Pfam" id="PF05637">
    <property type="entry name" value="Glyco_transf_34"/>
    <property type="match status" value="1"/>
</dbReference>
<name>A0A1Y1UWX6_9FUNG</name>
<sequence>MFYNDIESNSIDENAISEIYQYAKIHKYNLKLNKNVYNKDKSIYYMKLSVILETIVEGLKKKNYDWVFWVNSDVSITNPGIKLETFLPTDENVHFLASSDNDGLNDGVFFIRVHPWSYDILLNAFSYSHYNKGKFLKFAEQTCLNNILSDESHKDHYVIVPNEWFNVNFDDRKKGDFIVHFKDIEFKNEKAMNLRKEINNEWYEASNNKDLRKEVLDYYQKSRSSQSHGGVFKEINYDNKKKL</sequence>
<evidence type="ECO:0008006" key="6">
    <source>
        <dbReference type="Google" id="ProtNLM"/>
    </source>
</evidence>
<dbReference type="AlphaFoldDB" id="A0A1Y1UWX6"/>
<gene>
    <name evidence="4" type="ORF">BCR36DRAFT_400247</name>
</gene>
<reference evidence="4 5" key="2">
    <citation type="submission" date="2016-08" db="EMBL/GenBank/DDBJ databases">
        <title>Pervasive Adenine N6-methylation of Active Genes in Fungi.</title>
        <authorList>
            <consortium name="DOE Joint Genome Institute"/>
            <person name="Mondo S.J."/>
            <person name="Dannebaum R.O."/>
            <person name="Kuo R.C."/>
            <person name="Labutti K."/>
            <person name="Haridas S."/>
            <person name="Kuo A."/>
            <person name="Salamov A."/>
            <person name="Ahrendt S.R."/>
            <person name="Lipzen A."/>
            <person name="Sullivan W."/>
            <person name="Andreopoulos W.B."/>
            <person name="Clum A."/>
            <person name="Lindquist E."/>
            <person name="Daum C."/>
            <person name="Ramamoorthy G.K."/>
            <person name="Gryganskyi A."/>
            <person name="Culley D."/>
            <person name="Magnuson J.K."/>
            <person name="James T.Y."/>
            <person name="O'Malley M.A."/>
            <person name="Stajich J.E."/>
            <person name="Spatafora J.W."/>
            <person name="Visel A."/>
            <person name="Grigoriev I.V."/>
        </authorList>
    </citation>
    <scope>NUCLEOTIDE SEQUENCE [LARGE SCALE GENOMIC DNA]</scope>
    <source>
        <strain evidence="5">finn</strain>
    </source>
</reference>
<dbReference type="GO" id="GO:0016757">
    <property type="term" value="F:glycosyltransferase activity"/>
    <property type="evidence" value="ECO:0007669"/>
    <property type="project" value="UniProtKB-KW"/>
</dbReference>
<dbReference type="SUPFAM" id="SSF53448">
    <property type="entry name" value="Nucleotide-diphospho-sugar transferases"/>
    <property type="match status" value="1"/>
</dbReference>
<dbReference type="InterPro" id="IPR008630">
    <property type="entry name" value="Glyco_trans_34"/>
</dbReference>
<dbReference type="Gene3D" id="3.90.550.10">
    <property type="entry name" value="Spore Coat Polysaccharide Biosynthesis Protein SpsA, Chain A"/>
    <property type="match status" value="1"/>
</dbReference>
<evidence type="ECO:0000256" key="2">
    <source>
        <dbReference type="ARBA" id="ARBA00022676"/>
    </source>
</evidence>
<dbReference type="PANTHER" id="PTHR31306">
    <property type="entry name" value="ALPHA-1,6-MANNOSYLTRANSFERASE MNN11-RELATED"/>
    <property type="match status" value="1"/>
</dbReference>
<keyword evidence="5" id="KW-1185">Reference proteome</keyword>
<dbReference type="GO" id="GO:0006487">
    <property type="term" value="P:protein N-linked glycosylation"/>
    <property type="evidence" value="ECO:0007669"/>
    <property type="project" value="TreeGrafter"/>
</dbReference>
<accession>A0A1Y1UWX6</accession>
<organism evidence="4 5">
    <name type="scientific">Piromyces finnis</name>
    <dbReference type="NCBI Taxonomy" id="1754191"/>
    <lineage>
        <taxon>Eukaryota</taxon>
        <taxon>Fungi</taxon>
        <taxon>Fungi incertae sedis</taxon>
        <taxon>Chytridiomycota</taxon>
        <taxon>Chytridiomycota incertae sedis</taxon>
        <taxon>Neocallimastigomycetes</taxon>
        <taxon>Neocallimastigales</taxon>
        <taxon>Neocallimastigaceae</taxon>
        <taxon>Piromyces</taxon>
    </lineage>
</organism>
<dbReference type="InterPro" id="IPR029044">
    <property type="entry name" value="Nucleotide-diphossugar_trans"/>
</dbReference>